<dbReference type="InterPro" id="IPR036869">
    <property type="entry name" value="J_dom_sf"/>
</dbReference>
<accession>A0AAD4KMJ0</accession>
<proteinExistence type="predicted"/>
<dbReference type="PROSITE" id="PS00636">
    <property type="entry name" value="DNAJ_1"/>
    <property type="match status" value="1"/>
</dbReference>
<feature type="domain" description="J" evidence="3">
    <location>
        <begin position="20"/>
        <end position="95"/>
    </location>
</feature>
<reference evidence="4" key="1">
    <citation type="submission" date="2021-12" db="EMBL/GenBank/DDBJ databases">
        <title>Convergent genome expansion in fungi linked to evolution of root-endophyte symbiosis.</title>
        <authorList>
            <consortium name="DOE Joint Genome Institute"/>
            <person name="Ke Y.-H."/>
            <person name="Bonito G."/>
            <person name="Liao H.-L."/>
            <person name="Looney B."/>
            <person name="Rojas-Flechas A."/>
            <person name="Nash J."/>
            <person name="Hameed K."/>
            <person name="Schadt C."/>
            <person name="Martin F."/>
            <person name="Crous P.W."/>
            <person name="Miettinen O."/>
            <person name="Magnuson J.K."/>
            <person name="Labbe J."/>
            <person name="Jacobson D."/>
            <person name="Doktycz M.J."/>
            <person name="Veneault-Fourrey C."/>
            <person name="Kuo A."/>
            <person name="Mondo S."/>
            <person name="Calhoun S."/>
            <person name="Riley R."/>
            <person name="Ohm R."/>
            <person name="LaButti K."/>
            <person name="Andreopoulos B."/>
            <person name="Pangilinan J."/>
            <person name="Nolan M."/>
            <person name="Tritt A."/>
            <person name="Clum A."/>
            <person name="Lipzen A."/>
            <person name="Daum C."/>
            <person name="Barry K."/>
            <person name="Grigoriev I.V."/>
            <person name="Vilgalys R."/>
        </authorList>
    </citation>
    <scope>NUCLEOTIDE SEQUENCE</scope>
    <source>
        <strain evidence="4">PMI_201</strain>
    </source>
</reference>
<keyword evidence="2" id="KW-1133">Transmembrane helix</keyword>
<keyword evidence="2" id="KW-0812">Transmembrane</keyword>
<feature type="compositionally biased region" description="Basic and acidic residues" evidence="1">
    <location>
        <begin position="92"/>
        <end position="107"/>
    </location>
</feature>
<dbReference type="SMART" id="SM00271">
    <property type="entry name" value="DnaJ"/>
    <property type="match status" value="1"/>
</dbReference>
<dbReference type="SUPFAM" id="SSF46565">
    <property type="entry name" value="Chaperone J-domain"/>
    <property type="match status" value="1"/>
</dbReference>
<dbReference type="Gene3D" id="1.10.287.110">
    <property type="entry name" value="DnaJ domain"/>
    <property type="match status" value="1"/>
</dbReference>
<evidence type="ECO:0000256" key="1">
    <source>
        <dbReference type="SAM" id="MobiDB-lite"/>
    </source>
</evidence>
<dbReference type="RefSeq" id="XP_046068508.1">
    <property type="nucleotide sequence ID" value="XM_046218521.1"/>
</dbReference>
<dbReference type="PANTHER" id="PTHR24074">
    <property type="entry name" value="CO-CHAPERONE PROTEIN DJLA"/>
    <property type="match status" value="1"/>
</dbReference>
<gene>
    <name evidence="4" type="ORF">BGW36DRAFT_399464</name>
</gene>
<dbReference type="PRINTS" id="PR00625">
    <property type="entry name" value="JDOMAIN"/>
</dbReference>
<dbReference type="InterPro" id="IPR050817">
    <property type="entry name" value="DjlA_DnaK_co-chaperone"/>
</dbReference>
<dbReference type="CDD" id="cd06257">
    <property type="entry name" value="DnaJ"/>
    <property type="match status" value="1"/>
</dbReference>
<feature type="region of interest" description="Disordered" evidence="1">
    <location>
        <begin position="92"/>
        <end position="112"/>
    </location>
</feature>
<dbReference type="InterPro" id="IPR001623">
    <property type="entry name" value="DnaJ_domain"/>
</dbReference>
<dbReference type="InterPro" id="IPR018253">
    <property type="entry name" value="DnaJ_domain_CS"/>
</dbReference>
<dbReference type="Pfam" id="PF00226">
    <property type="entry name" value="DnaJ"/>
    <property type="match status" value="1"/>
</dbReference>
<dbReference type="Proteomes" id="UP001201262">
    <property type="component" value="Unassembled WGS sequence"/>
</dbReference>
<dbReference type="AlphaFoldDB" id="A0AAD4KMJ0"/>
<evidence type="ECO:0000259" key="3">
    <source>
        <dbReference type="PROSITE" id="PS50076"/>
    </source>
</evidence>
<feature type="region of interest" description="Disordered" evidence="1">
    <location>
        <begin position="227"/>
        <end position="253"/>
    </location>
</feature>
<name>A0AAD4KMJ0_9EURO</name>
<evidence type="ECO:0000313" key="4">
    <source>
        <dbReference type="EMBL" id="KAH8692635.1"/>
    </source>
</evidence>
<comment type="caution">
    <text evidence="4">The sequence shown here is derived from an EMBL/GenBank/DDBJ whole genome shotgun (WGS) entry which is preliminary data.</text>
</comment>
<protein>
    <recommendedName>
        <fullName evidence="3">J domain-containing protein</fullName>
    </recommendedName>
</protein>
<keyword evidence="5" id="KW-1185">Reference proteome</keyword>
<feature type="transmembrane region" description="Helical" evidence="2">
    <location>
        <begin position="153"/>
        <end position="172"/>
    </location>
</feature>
<evidence type="ECO:0000313" key="5">
    <source>
        <dbReference type="Proteomes" id="UP001201262"/>
    </source>
</evidence>
<organism evidence="4 5">
    <name type="scientific">Talaromyces proteolyticus</name>
    <dbReference type="NCBI Taxonomy" id="1131652"/>
    <lineage>
        <taxon>Eukaryota</taxon>
        <taxon>Fungi</taxon>
        <taxon>Dikarya</taxon>
        <taxon>Ascomycota</taxon>
        <taxon>Pezizomycotina</taxon>
        <taxon>Eurotiomycetes</taxon>
        <taxon>Eurotiomycetidae</taxon>
        <taxon>Eurotiales</taxon>
        <taxon>Trichocomaceae</taxon>
        <taxon>Talaromyces</taxon>
        <taxon>Talaromyces sect. Bacilispori</taxon>
    </lineage>
</organism>
<dbReference type="GeneID" id="70248808"/>
<keyword evidence="2" id="KW-0472">Membrane</keyword>
<evidence type="ECO:0000256" key="2">
    <source>
        <dbReference type="SAM" id="Phobius"/>
    </source>
</evidence>
<dbReference type="PROSITE" id="PS50076">
    <property type="entry name" value="DNAJ_2"/>
    <property type="match status" value="1"/>
</dbReference>
<dbReference type="EMBL" id="JAJTJA010000010">
    <property type="protein sequence ID" value="KAH8692635.1"/>
    <property type="molecule type" value="Genomic_DNA"/>
</dbReference>
<sequence>MRGCACSRHPHPDLYWPTTPSYTPYDVFCQEQTAPYSKRRYYELVKVYHPDHRSNDHQILKHISEEVRLRRYRLIVTAHEILSDPAKRAAYDRDGSGWHSHPDHPDSKSFSQTYGYAADKDDSIFQNATWEDWERYYNRHQPKQVQVVSHRTFVTFIVLLVTFGGFAQASWITQYQTSFDQRIQEMNEKSARLLAKRRQQSDSLKSTERRVQNFLIQRDPKGIGLKEEEGTVYRQTLEPRKQALPESQKVQRE</sequence>